<reference evidence="1 2" key="1">
    <citation type="journal article" date="2016" name="Sci. Rep.">
        <title>The genome sequence of the outbreeding globe artichoke constructed de novo incorporating a phase-aware low-pass sequencing strategy of F1 progeny.</title>
        <authorList>
            <person name="Scaglione D."/>
            <person name="Reyes-Chin-Wo S."/>
            <person name="Acquadro A."/>
            <person name="Froenicke L."/>
            <person name="Portis E."/>
            <person name="Beitel C."/>
            <person name="Tirone M."/>
            <person name="Mauro R."/>
            <person name="Lo Monaco A."/>
            <person name="Mauromicale G."/>
            <person name="Faccioli P."/>
            <person name="Cattivelli L."/>
            <person name="Rieseberg L."/>
            <person name="Michelmore R."/>
            <person name="Lanteri S."/>
        </authorList>
    </citation>
    <scope>NUCLEOTIDE SEQUENCE [LARGE SCALE GENOMIC DNA]</scope>
    <source>
        <strain evidence="1">2C</strain>
    </source>
</reference>
<dbReference type="Proteomes" id="UP000243975">
    <property type="component" value="Unassembled WGS sequence"/>
</dbReference>
<comment type="caution">
    <text evidence="1">The sequence shown here is derived from an EMBL/GenBank/DDBJ whole genome shotgun (WGS) entry which is preliminary data.</text>
</comment>
<dbReference type="Gramene" id="KVI06263">
    <property type="protein sequence ID" value="KVI06263"/>
    <property type="gene ID" value="Ccrd_015402"/>
</dbReference>
<dbReference type="EMBL" id="LEKV01001843">
    <property type="protein sequence ID" value="KVI06263.1"/>
    <property type="molecule type" value="Genomic_DNA"/>
</dbReference>
<evidence type="ECO:0000313" key="2">
    <source>
        <dbReference type="Proteomes" id="UP000243975"/>
    </source>
</evidence>
<gene>
    <name evidence="1" type="ORF">Ccrd_015402</name>
</gene>
<dbReference type="AntiFam" id="ANF00062">
    <property type="entry name" value="Shadow ORF (opposite ABC transporter protein)"/>
</dbReference>
<accession>A0A103YBX0</accession>
<evidence type="ECO:0000313" key="1">
    <source>
        <dbReference type="EMBL" id="KVI06263.1"/>
    </source>
</evidence>
<dbReference type="AlphaFoldDB" id="A0A103YBX0"/>
<keyword evidence="2" id="KW-1185">Reference proteome</keyword>
<name>A0A103YBX0_CYNCS</name>
<sequence>MVFSIASWTIVSDLTSNALVASSNSKMAGFFRIARAIAILCFCPPDNCMPLSPQTVSYPSFMELHTSTCSNKSCNFSSFDLQAQTVKDHLCWSRQKLPTMNSCKEIATRASLQDNNNPQVIAKIEAEIDWAKNANRSATRFLTISVSVESLEQRAPVLCDTMIEYDPQVLRVSSSCEPDSITSPDLITTIKSAWRIAYKQCAMTIRTSGFIQKQDFRFSKQCPCNGNPTKLSGLDGYAKSISLNSNSPLTADMVSPCSSVESMLGTLSIILLTRAAEILASAKCFIFINEAPRPLENDLVKTTPGRISTNIAGRATIANLQQRYIAVNSAVANIHRFAMKSGICLSIPSCFYDTKLCEWVPVALASGAWIFRAFIKAF</sequence>
<protein>
    <submittedName>
        <fullName evidence="1">Uncharacterized protein</fullName>
    </submittedName>
</protein>
<organism evidence="1 2">
    <name type="scientific">Cynara cardunculus var. scolymus</name>
    <name type="common">Globe artichoke</name>
    <name type="synonym">Cynara scolymus</name>
    <dbReference type="NCBI Taxonomy" id="59895"/>
    <lineage>
        <taxon>Eukaryota</taxon>
        <taxon>Viridiplantae</taxon>
        <taxon>Streptophyta</taxon>
        <taxon>Embryophyta</taxon>
        <taxon>Tracheophyta</taxon>
        <taxon>Spermatophyta</taxon>
        <taxon>Magnoliopsida</taxon>
        <taxon>eudicotyledons</taxon>
        <taxon>Gunneridae</taxon>
        <taxon>Pentapetalae</taxon>
        <taxon>asterids</taxon>
        <taxon>campanulids</taxon>
        <taxon>Asterales</taxon>
        <taxon>Asteraceae</taxon>
        <taxon>Carduoideae</taxon>
        <taxon>Cardueae</taxon>
        <taxon>Carduinae</taxon>
        <taxon>Cynara</taxon>
    </lineage>
</organism>
<proteinExistence type="predicted"/>